<keyword evidence="3" id="KW-1185">Reference proteome</keyword>
<dbReference type="Proteomes" id="UP000244898">
    <property type="component" value="Unassembled WGS sequence"/>
</dbReference>
<organism evidence="2 3">
    <name type="scientific">Falsiruegeria mediterranea M17</name>
    <dbReference type="NCBI Taxonomy" id="1200281"/>
    <lineage>
        <taxon>Bacteria</taxon>
        <taxon>Pseudomonadati</taxon>
        <taxon>Pseudomonadota</taxon>
        <taxon>Alphaproteobacteria</taxon>
        <taxon>Rhodobacterales</taxon>
        <taxon>Roseobacteraceae</taxon>
        <taxon>Falsiruegeria</taxon>
    </lineage>
</organism>
<keyword evidence="1" id="KW-0812">Transmembrane</keyword>
<evidence type="ECO:0008006" key="4">
    <source>
        <dbReference type="Google" id="ProtNLM"/>
    </source>
</evidence>
<protein>
    <recommendedName>
        <fullName evidence="4">Transmembrane anchor protein</fullName>
    </recommendedName>
</protein>
<dbReference type="AlphaFoldDB" id="A0A2R8CD96"/>
<keyword evidence="1" id="KW-1133">Transmembrane helix</keyword>
<dbReference type="RefSeq" id="WP_108790852.1">
    <property type="nucleotide sequence ID" value="NZ_ONZG01000011.1"/>
</dbReference>
<feature type="transmembrane region" description="Helical" evidence="1">
    <location>
        <begin position="23"/>
        <end position="44"/>
    </location>
</feature>
<evidence type="ECO:0000313" key="3">
    <source>
        <dbReference type="Proteomes" id="UP000244898"/>
    </source>
</evidence>
<name>A0A2R8CD96_9RHOB</name>
<sequence>MYNAEKPNPAELPSSAQLLKSTIIAAAAAAVVLIAIVLPAEYGIDLTRLGRVLGLTEMGEIKSQLADEAEQDRQAAEQDQSHLLDVFISAAHAQEAEVWQDELSFELTPGQGAEWKLVMDQGASAEYRWYTSDGRVNYDLHGDGSGKSISYKKGRGVESETGTIDAAFTGNHGWFFRNRTSAPLTVTLQLRGAYTDIKRTF</sequence>
<keyword evidence="1" id="KW-0472">Membrane</keyword>
<reference evidence="3" key="1">
    <citation type="submission" date="2018-03" db="EMBL/GenBank/DDBJ databases">
        <authorList>
            <person name="Rodrigo-Torres L."/>
            <person name="Arahal R. D."/>
            <person name="Lucena T."/>
        </authorList>
    </citation>
    <scope>NUCLEOTIDE SEQUENCE [LARGE SCALE GENOMIC DNA]</scope>
    <source>
        <strain evidence="3">CECT 7615</strain>
    </source>
</reference>
<dbReference type="EMBL" id="ONZG01000011">
    <property type="protein sequence ID" value="SPJ30406.1"/>
    <property type="molecule type" value="Genomic_DNA"/>
</dbReference>
<dbReference type="OrthoDB" id="952847at2"/>
<evidence type="ECO:0000313" key="2">
    <source>
        <dbReference type="EMBL" id="SPJ30406.1"/>
    </source>
</evidence>
<evidence type="ECO:0000256" key="1">
    <source>
        <dbReference type="SAM" id="Phobius"/>
    </source>
</evidence>
<gene>
    <name evidence="2" type="ORF">TRM7615_03939</name>
</gene>
<accession>A0A2R8CD96</accession>
<proteinExistence type="predicted"/>